<evidence type="ECO:0000313" key="2">
    <source>
        <dbReference type="Proteomes" id="UP000537775"/>
    </source>
</evidence>
<reference evidence="1 2" key="1">
    <citation type="submission" date="2020-08" db="EMBL/GenBank/DDBJ databases">
        <title>Sequencing the genomes of 1000 actinobacteria strains.</title>
        <authorList>
            <person name="Klenk H.-P."/>
        </authorList>
    </citation>
    <scope>NUCLEOTIDE SEQUENCE [LARGE SCALE GENOMIC DNA]</scope>
    <source>
        <strain evidence="1 2">DSM 12511</strain>
    </source>
</reference>
<dbReference type="EMBL" id="JACHML010000001">
    <property type="protein sequence ID" value="MBB6391325.1"/>
    <property type="molecule type" value="Genomic_DNA"/>
</dbReference>
<protein>
    <recommendedName>
        <fullName evidence="3">Large extracellular alpha-helical protein</fullName>
    </recommendedName>
</protein>
<keyword evidence="2" id="KW-1185">Reference proteome</keyword>
<proteinExistence type="predicted"/>
<gene>
    <name evidence="1" type="ORF">HD594_001638</name>
</gene>
<accession>A0A7X0FPI6</accession>
<sequence length="470" mass="46401">MSESRRFRWAATSARMLAGTLVSAIAVVAAVTAVNVPWPTHDREPVSVSAVPAPEASVLACTGGLMTIGRDATDALGIGAATRQAVVWGVRDGAPEPEESRLTPVATAVGEGPLALVAAPQGGERTDLAAAGSSMVDAEDIAGFAASACRPPLLDSWLVGGAATTGAADLVVLANPGTVAATVQLTVYGAAGPTVPAGGERIVVAPGTQQVVPLAGLALGEESPVVRVTSSGAPVQASLQASVTRVLEPIGADQVGPIAEPAAVQVIAGVRVDEAAGSANDIRTLVRLLAPSTDSTATVTVTAVGESAAALEITSVPLAAGVPTEVGLDGLARGLYTVRVDAEAPVVAGAWQTTGFAAGDDFAWYASSPAVESAGLFAVPAGASATLVLVNPAGEPVEVAVTAVRRSSTRTVSVPAGGTAAVTLRSRTIYEIDPGSAPVLAGVSMSGDGALAGYPVWPSDAAAPAITVYP</sequence>
<dbReference type="RefSeq" id="WP_184750466.1">
    <property type="nucleotide sequence ID" value="NZ_BAAAJR010000004.1"/>
</dbReference>
<dbReference type="AlphaFoldDB" id="A0A7X0FPI6"/>
<comment type="caution">
    <text evidence="1">The sequence shown here is derived from an EMBL/GenBank/DDBJ whole genome shotgun (WGS) entry which is preliminary data.</text>
</comment>
<evidence type="ECO:0008006" key="3">
    <source>
        <dbReference type="Google" id="ProtNLM"/>
    </source>
</evidence>
<dbReference type="Proteomes" id="UP000537775">
    <property type="component" value="Unassembled WGS sequence"/>
</dbReference>
<evidence type="ECO:0000313" key="1">
    <source>
        <dbReference type="EMBL" id="MBB6391325.1"/>
    </source>
</evidence>
<name>A0A7X0FPI6_9MICO</name>
<organism evidence="1 2">
    <name type="scientific">Microbacterium thalassium</name>
    <dbReference type="NCBI Taxonomy" id="362649"/>
    <lineage>
        <taxon>Bacteria</taxon>
        <taxon>Bacillati</taxon>
        <taxon>Actinomycetota</taxon>
        <taxon>Actinomycetes</taxon>
        <taxon>Micrococcales</taxon>
        <taxon>Microbacteriaceae</taxon>
        <taxon>Microbacterium</taxon>
    </lineage>
</organism>
<dbReference type="InterPro" id="IPR043777">
    <property type="entry name" value="DUF5719"/>
</dbReference>
<dbReference type="Pfam" id="PF18986">
    <property type="entry name" value="DUF5719"/>
    <property type="match status" value="1"/>
</dbReference>